<dbReference type="OrthoDB" id="1804072at2"/>
<feature type="domain" description="ATP-grasp fold PylC-type" evidence="1">
    <location>
        <begin position="166"/>
        <end position="261"/>
    </location>
</feature>
<keyword evidence="3" id="KW-1185">Reference proteome</keyword>
<accession>A0A5B9P7E9</accession>
<protein>
    <submittedName>
        <fullName evidence="2">ATP-grasp domain protein</fullName>
    </submittedName>
</protein>
<dbReference type="InterPro" id="IPR003806">
    <property type="entry name" value="ATP-grasp_PylC-type"/>
</dbReference>
<dbReference type="Pfam" id="PF02655">
    <property type="entry name" value="ATP-grasp_3"/>
    <property type="match status" value="1"/>
</dbReference>
<dbReference type="GO" id="GO:0005524">
    <property type="term" value="F:ATP binding"/>
    <property type="evidence" value="ECO:0007669"/>
    <property type="project" value="InterPro"/>
</dbReference>
<proteinExistence type="predicted"/>
<sequence>MVDHGANAGSPTRVLVVGASGRMAASMLARLGLEPSVADLYGDADTQMICNGRVTRLQRLSDLKECGRLVRAHEFVLFTGGLEGSASLAKLLVQWSRPLFATAVSVERLLDVELLNAALARSGIHRFHFQTSVEKVSWPAVLKDPAHSATARLIAGPELLTEVDLTGQVLQQHIPGESVSLIFVADRGVVSCLGGTLQLTESMKWVGSISGLRLEKANAETAQRFASELVERTGLKGVFGIDFIRNAEGIWPVDINPRIPASAEVVGDHVMVRHLKAFGIECAFERQPTELTRGKMVVFNRSNRPLEFRLGCLGEFRMGALSFEKALGQVWIADVPSVNELIPPDAPVCTVLATGSDVNDLKSKLSRLEGEVLRSLGVENR</sequence>
<gene>
    <name evidence="2" type="ORF">MFFC18_24500</name>
</gene>
<name>A0A5B9P7E9_9BACT</name>
<dbReference type="SUPFAM" id="SSF56059">
    <property type="entry name" value="Glutathione synthetase ATP-binding domain-like"/>
    <property type="match status" value="1"/>
</dbReference>
<dbReference type="GO" id="GO:0046872">
    <property type="term" value="F:metal ion binding"/>
    <property type="evidence" value="ECO:0007669"/>
    <property type="project" value="InterPro"/>
</dbReference>
<evidence type="ECO:0000259" key="1">
    <source>
        <dbReference type="Pfam" id="PF02655"/>
    </source>
</evidence>
<evidence type="ECO:0000313" key="2">
    <source>
        <dbReference type="EMBL" id="QEG22567.1"/>
    </source>
</evidence>
<evidence type="ECO:0000313" key="3">
    <source>
        <dbReference type="Proteomes" id="UP000322214"/>
    </source>
</evidence>
<reference evidence="2 3" key="1">
    <citation type="submission" date="2019-08" db="EMBL/GenBank/DDBJ databases">
        <title>Deep-cultivation of Planctomycetes and their phenomic and genomic characterization uncovers novel biology.</title>
        <authorList>
            <person name="Wiegand S."/>
            <person name="Jogler M."/>
            <person name="Boedeker C."/>
            <person name="Pinto D."/>
            <person name="Vollmers J."/>
            <person name="Rivas-Marin E."/>
            <person name="Kohn T."/>
            <person name="Peeters S.H."/>
            <person name="Heuer A."/>
            <person name="Rast P."/>
            <person name="Oberbeckmann S."/>
            <person name="Bunk B."/>
            <person name="Jeske O."/>
            <person name="Meyerdierks A."/>
            <person name="Storesund J.E."/>
            <person name="Kallscheuer N."/>
            <person name="Luecker S."/>
            <person name="Lage O.M."/>
            <person name="Pohl T."/>
            <person name="Merkel B.J."/>
            <person name="Hornburger P."/>
            <person name="Mueller R.-W."/>
            <person name="Bruemmer F."/>
            <person name="Labrenz M."/>
            <person name="Spormann A.M."/>
            <person name="Op den Camp H."/>
            <person name="Overmann J."/>
            <person name="Amann R."/>
            <person name="Jetten M.S.M."/>
            <person name="Mascher T."/>
            <person name="Medema M.H."/>
            <person name="Devos D.P."/>
            <person name="Kaster A.-K."/>
            <person name="Ovreas L."/>
            <person name="Rohde M."/>
            <person name="Galperin M.Y."/>
            <person name="Jogler C."/>
        </authorList>
    </citation>
    <scope>NUCLEOTIDE SEQUENCE [LARGE SCALE GENOMIC DNA]</scope>
    <source>
        <strain evidence="2 3">FC18</strain>
    </source>
</reference>
<dbReference type="Gene3D" id="3.30.470.20">
    <property type="entry name" value="ATP-grasp fold, B domain"/>
    <property type="match status" value="1"/>
</dbReference>
<dbReference type="STRING" id="980251.GCA_001642875_04745"/>
<organism evidence="2 3">
    <name type="scientific">Mariniblastus fucicola</name>
    <dbReference type="NCBI Taxonomy" id="980251"/>
    <lineage>
        <taxon>Bacteria</taxon>
        <taxon>Pseudomonadati</taxon>
        <taxon>Planctomycetota</taxon>
        <taxon>Planctomycetia</taxon>
        <taxon>Pirellulales</taxon>
        <taxon>Pirellulaceae</taxon>
        <taxon>Mariniblastus</taxon>
    </lineage>
</organism>
<dbReference type="EMBL" id="CP042912">
    <property type="protein sequence ID" value="QEG22567.1"/>
    <property type="molecule type" value="Genomic_DNA"/>
</dbReference>
<dbReference type="KEGG" id="mff:MFFC18_24500"/>
<dbReference type="AlphaFoldDB" id="A0A5B9P7E9"/>
<dbReference type="RefSeq" id="WP_075086421.1">
    <property type="nucleotide sequence ID" value="NZ_CP042912.1"/>
</dbReference>
<dbReference type="Proteomes" id="UP000322214">
    <property type="component" value="Chromosome"/>
</dbReference>